<proteinExistence type="predicted"/>
<dbReference type="InterPro" id="IPR015946">
    <property type="entry name" value="KH_dom-like_a/b"/>
</dbReference>
<protein>
    <submittedName>
        <fullName evidence="1">OsmC family protein</fullName>
    </submittedName>
</protein>
<gene>
    <name evidence="1" type="ORF">JKA74_15725</name>
</gene>
<dbReference type="InterPro" id="IPR036102">
    <property type="entry name" value="OsmC/Ohrsf"/>
</dbReference>
<dbReference type="Pfam" id="PF02566">
    <property type="entry name" value="OsmC"/>
    <property type="match status" value="1"/>
</dbReference>
<dbReference type="AlphaFoldDB" id="A0A934X0M7"/>
<dbReference type="Proteomes" id="UP000611723">
    <property type="component" value="Unassembled WGS sequence"/>
</dbReference>
<comment type="caution">
    <text evidence="1">The sequence shown here is derived from an EMBL/GenBank/DDBJ whole genome shotgun (WGS) entry which is preliminary data.</text>
</comment>
<sequence>MSTSYIKYRPLLKTDATHLRSGVMITTDAPVDNNGQGAFFSPTDLAATSLANCMLTVMGIYADQNNLEFTHIECELTKIMAANPRRISEIQIDVKWKTNLAEKEIEKLKKVGLNCPVAKSLHPDIKQNINFSIEKLS</sequence>
<dbReference type="RefSeq" id="WP_201432176.1">
    <property type="nucleotide sequence ID" value="NZ_JAEQBW010000008.1"/>
</dbReference>
<dbReference type="InterPro" id="IPR003718">
    <property type="entry name" value="OsmC/Ohr_fam"/>
</dbReference>
<dbReference type="Gene3D" id="3.30.300.20">
    <property type="match status" value="1"/>
</dbReference>
<dbReference type="SUPFAM" id="SSF82784">
    <property type="entry name" value="OsmC-like"/>
    <property type="match status" value="1"/>
</dbReference>
<dbReference type="PANTHER" id="PTHR39624:SF2">
    <property type="entry name" value="OSMC-LIKE PROTEIN"/>
    <property type="match status" value="1"/>
</dbReference>
<reference evidence="1" key="1">
    <citation type="submission" date="2021-01" db="EMBL/GenBank/DDBJ databases">
        <title>Marivirga aurantiaca sp. nov., isolated from intertidal surface sediments.</title>
        <authorList>
            <person name="Zhang M."/>
        </authorList>
    </citation>
    <scope>NUCLEOTIDE SEQUENCE</scope>
    <source>
        <strain evidence="1">S37H4</strain>
    </source>
</reference>
<name>A0A934X0M7_9BACT</name>
<evidence type="ECO:0000313" key="2">
    <source>
        <dbReference type="Proteomes" id="UP000611723"/>
    </source>
</evidence>
<evidence type="ECO:0000313" key="1">
    <source>
        <dbReference type="EMBL" id="MBK6266494.1"/>
    </source>
</evidence>
<dbReference type="EMBL" id="JAEQBW010000008">
    <property type="protein sequence ID" value="MBK6266494.1"/>
    <property type="molecule type" value="Genomic_DNA"/>
</dbReference>
<accession>A0A934X0M7</accession>
<organism evidence="1 2">
    <name type="scientific">Marivirga aurantiaca</name>
    <dbReference type="NCBI Taxonomy" id="2802615"/>
    <lineage>
        <taxon>Bacteria</taxon>
        <taxon>Pseudomonadati</taxon>
        <taxon>Bacteroidota</taxon>
        <taxon>Cytophagia</taxon>
        <taxon>Cytophagales</taxon>
        <taxon>Marivirgaceae</taxon>
        <taxon>Marivirga</taxon>
    </lineage>
</organism>
<keyword evidence="2" id="KW-1185">Reference proteome</keyword>
<dbReference type="PANTHER" id="PTHR39624">
    <property type="entry name" value="PROTEIN INVOLVED IN RIMO-MEDIATED BETA-METHYLTHIOLATION OF RIBOSOMAL PROTEIN S12 YCAO"/>
    <property type="match status" value="1"/>
</dbReference>